<evidence type="ECO:0000259" key="1">
    <source>
        <dbReference type="Pfam" id="PF00535"/>
    </source>
</evidence>
<gene>
    <name evidence="2" type="ORF">IMF26_01425</name>
</gene>
<dbReference type="AlphaFoldDB" id="A0AAT9LD89"/>
<name>A0AAT9LD89_9FIRM</name>
<dbReference type="InterPro" id="IPR029044">
    <property type="entry name" value="Nucleotide-diphossugar_trans"/>
</dbReference>
<reference evidence="2" key="2">
    <citation type="journal article" date="2023" name="Biology">
        <title>Prokaryotic Life Associated with Coal-Fire Gas Vents Revealed by Metagenomics.</title>
        <authorList>
            <person name="Kadnikov V.V."/>
            <person name="Mardanov A.V."/>
            <person name="Beletsky A.V."/>
            <person name="Karnachuk O.V."/>
            <person name="Ravin N.V."/>
        </authorList>
    </citation>
    <scope>NUCLEOTIDE SEQUENCE</scope>
    <source>
        <strain evidence="2">Bu02</strain>
    </source>
</reference>
<accession>A0AAT9LD89</accession>
<dbReference type="Gene3D" id="3.90.550.10">
    <property type="entry name" value="Spore Coat Polysaccharide Biosynthesis Protein SpsA, Chain A"/>
    <property type="match status" value="1"/>
</dbReference>
<dbReference type="CDD" id="cd00761">
    <property type="entry name" value="Glyco_tranf_GTA_type"/>
    <property type="match status" value="1"/>
</dbReference>
<dbReference type="SUPFAM" id="SSF53448">
    <property type="entry name" value="Nucleotide-diphospho-sugar transferases"/>
    <property type="match status" value="1"/>
</dbReference>
<dbReference type="Pfam" id="PF00535">
    <property type="entry name" value="Glycos_transf_2"/>
    <property type="match status" value="1"/>
</dbReference>
<sequence length="276" mass="29743">MESASLWSVIPARDEETTISHVIEECLLAGSEKVLVVVNGSSDRTAKCAKGFPSERVLVYEVEEPLGLDVPRALGGYIAYLHGARYILFCDGDLSGRIASHLASLFGSMTWGYDLSLSNCYPRGIPGGGMAGRVTTARLELNRKIGREDLGAAVMSHGPSCISRRFLDVLPCHVLGIPPLAQALAVKMGLTVKVGAAFDHNLLGSKERHGNHPDKIADLIVGDCLLAISVFEGGLPLRCRQGTACIGFDNERRWDLLNLHLEKVRSANLFPTLIPG</sequence>
<reference evidence="2" key="1">
    <citation type="submission" date="2020-10" db="EMBL/GenBank/DDBJ databases">
        <authorList>
            <person name="Kadnikov V."/>
            <person name="Beletsky A.V."/>
            <person name="Mardanov A.V."/>
            <person name="Karnachuk O.V."/>
            <person name="Ravin N.V."/>
        </authorList>
    </citation>
    <scope>NUCLEOTIDE SEQUENCE</scope>
    <source>
        <strain evidence="2">Bu02</strain>
    </source>
</reference>
<dbReference type="EMBL" id="CP062796">
    <property type="protein sequence ID" value="QUL98768.1"/>
    <property type="molecule type" value="Genomic_DNA"/>
</dbReference>
<dbReference type="KEGG" id="fcz:IMF26_01425"/>
<feature type="domain" description="Glycosyltransferase 2-like" evidence="1">
    <location>
        <begin position="9"/>
        <end position="134"/>
    </location>
</feature>
<organism evidence="2">
    <name type="scientific">Candidatus Fermentithermobacillus carboniphilus</name>
    <dbReference type="NCBI Taxonomy" id="3085328"/>
    <lineage>
        <taxon>Bacteria</taxon>
        <taxon>Bacillati</taxon>
        <taxon>Bacillota</taxon>
        <taxon>Candidatus Fermentithermobacillia</taxon>
        <taxon>Candidatus Fermentithermobacillales</taxon>
        <taxon>Candidatus Fermentithermobacillaceae</taxon>
        <taxon>Candidatus Fermentithermobacillus</taxon>
    </lineage>
</organism>
<evidence type="ECO:0000313" key="2">
    <source>
        <dbReference type="EMBL" id="QUL98768.1"/>
    </source>
</evidence>
<protein>
    <submittedName>
        <fullName evidence="2">Glycosyltransferase family 2 protein</fullName>
    </submittedName>
</protein>
<proteinExistence type="predicted"/>
<dbReference type="InterPro" id="IPR001173">
    <property type="entry name" value="Glyco_trans_2-like"/>
</dbReference>